<evidence type="ECO:0000313" key="2">
    <source>
        <dbReference type="EMBL" id="CAE7128687.1"/>
    </source>
</evidence>
<feature type="compositionally biased region" description="Basic and acidic residues" evidence="1">
    <location>
        <begin position="98"/>
        <end position="111"/>
    </location>
</feature>
<organism evidence="2 3">
    <name type="scientific">Rhizoctonia solani</name>
    <dbReference type="NCBI Taxonomy" id="456999"/>
    <lineage>
        <taxon>Eukaryota</taxon>
        <taxon>Fungi</taxon>
        <taxon>Dikarya</taxon>
        <taxon>Basidiomycota</taxon>
        <taxon>Agaricomycotina</taxon>
        <taxon>Agaricomycetes</taxon>
        <taxon>Cantharellales</taxon>
        <taxon>Ceratobasidiaceae</taxon>
        <taxon>Rhizoctonia</taxon>
    </lineage>
</organism>
<gene>
    <name evidence="2" type="ORF">RDB_LOCUS62185</name>
</gene>
<feature type="region of interest" description="Disordered" evidence="1">
    <location>
        <begin position="89"/>
        <end position="111"/>
    </location>
</feature>
<evidence type="ECO:0000256" key="1">
    <source>
        <dbReference type="SAM" id="MobiDB-lite"/>
    </source>
</evidence>
<evidence type="ECO:0000313" key="3">
    <source>
        <dbReference type="Proteomes" id="UP000663827"/>
    </source>
</evidence>
<dbReference type="AlphaFoldDB" id="A0A8H3DYJ6"/>
<proteinExistence type="predicted"/>
<name>A0A8H3DYJ6_9AGAM</name>
<sequence length="111" mass="12307">MPVLAAASPLTQLQLFLCNTPISESFHNLLRVAETKMAYKSGSSEDHGIWNENAIMGSSEFRTSAAFQCWWPHLVAGRVVFISRGCRRSAAPHISPPRRSDVTDPSNSDKY</sequence>
<comment type="caution">
    <text evidence="2">The sequence shown here is derived from an EMBL/GenBank/DDBJ whole genome shotgun (WGS) entry which is preliminary data.</text>
</comment>
<protein>
    <submittedName>
        <fullName evidence="2">Uncharacterized protein</fullName>
    </submittedName>
</protein>
<reference evidence="2" key="1">
    <citation type="submission" date="2021-01" db="EMBL/GenBank/DDBJ databases">
        <authorList>
            <person name="Kaushik A."/>
        </authorList>
    </citation>
    <scope>NUCLEOTIDE SEQUENCE</scope>
    <source>
        <strain evidence="2">AG5</strain>
    </source>
</reference>
<dbReference type="EMBL" id="CAJNJQ010001249">
    <property type="protein sequence ID" value="CAE7128687.1"/>
    <property type="molecule type" value="Genomic_DNA"/>
</dbReference>
<accession>A0A8H3DYJ6</accession>
<dbReference type="Proteomes" id="UP000663827">
    <property type="component" value="Unassembled WGS sequence"/>
</dbReference>